<feature type="chain" id="PRO_5041220872" description="DUF3019 domain-containing protein" evidence="1">
    <location>
        <begin position="33"/>
        <end position="138"/>
    </location>
</feature>
<dbReference type="EMBL" id="AP027272">
    <property type="protein sequence ID" value="BDX08477.1"/>
    <property type="molecule type" value="Genomic_DNA"/>
</dbReference>
<proteinExistence type="predicted"/>
<evidence type="ECO:0000256" key="1">
    <source>
        <dbReference type="SAM" id="SignalP"/>
    </source>
</evidence>
<name>A0AA48KTR9_9ALTE</name>
<keyword evidence="3" id="KW-1185">Reference proteome</keyword>
<evidence type="ECO:0000313" key="3">
    <source>
        <dbReference type="Proteomes" id="UP001333710"/>
    </source>
</evidence>
<dbReference type="Pfam" id="PF11456">
    <property type="entry name" value="DUF3019"/>
    <property type="match status" value="1"/>
</dbReference>
<dbReference type="InterPro" id="IPR021559">
    <property type="entry name" value="DUF3019"/>
</dbReference>
<keyword evidence="1" id="KW-0732">Signal</keyword>
<dbReference type="KEGG" id="pmaw:MACH26_39980"/>
<dbReference type="Proteomes" id="UP001333710">
    <property type="component" value="Chromosome"/>
</dbReference>
<accession>A0AA48KTR9</accession>
<sequence length="138" mass="15776">MKLQAQNTHLCSKGIWLAISLICWFLSAPVSAQEATPYTLQLSPEKCVALRQGQDCYVDIQLNWSAPQSGQYCISASTLETPLRCWSNQEKGSLELEFSSNQNTWFYLKQGEQTLAKVELKMAWVYKSKRSSVTWRVF</sequence>
<protein>
    <recommendedName>
        <fullName evidence="4">DUF3019 domain-containing protein</fullName>
    </recommendedName>
</protein>
<dbReference type="AlphaFoldDB" id="A0AA48KTR9"/>
<evidence type="ECO:0008006" key="4">
    <source>
        <dbReference type="Google" id="ProtNLM"/>
    </source>
</evidence>
<evidence type="ECO:0000313" key="2">
    <source>
        <dbReference type="EMBL" id="BDX08477.1"/>
    </source>
</evidence>
<gene>
    <name evidence="2" type="ORF">MACH26_39980</name>
</gene>
<feature type="signal peptide" evidence="1">
    <location>
        <begin position="1"/>
        <end position="32"/>
    </location>
</feature>
<reference evidence="2" key="1">
    <citation type="submission" date="2023-01" db="EMBL/GenBank/DDBJ databases">
        <title>Complete genome sequence of Planctobacterium marinum strain Dej080120_11.</title>
        <authorList>
            <person name="Ueki S."/>
            <person name="Maruyama F."/>
        </authorList>
    </citation>
    <scope>NUCLEOTIDE SEQUENCE</scope>
    <source>
        <strain evidence="2">Dej080120_11</strain>
    </source>
</reference>
<organism evidence="2 3">
    <name type="scientific">Planctobacterium marinum</name>
    <dbReference type="NCBI Taxonomy" id="1631968"/>
    <lineage>
        <taxon>Bacteria</taxon>
        <taxon>Pseudomonadati</taxon>
        <taxon>Pseudomonadota</taxon>
        <taxon>Gammaproteobacteria</taxon>
        <taxon>Alteromonadales</taxon>
        <taxon>Alteromonadaceae</taxon>
        <taxon>Planctobacterium</taxon>
    </lineage>
</organism>